<reference evidence="3" key="2">
    <citation type="submission" date="2015-02" db="EMBL/GenBank/DDBJ databases">
        <title>Physiological reanalysis, assessment of diazotrophy, and genome sequences of multiple isolates of Streptomyces thermoautotrophicus.</title>
        <authorList>
            <person name="MacKellar D.C."/>
            <person name="Lieber L."/>
            <person name="Norman J."/>
            <person name="Bolger A."/>
            <person name="Tobin C."/>
            <person name="Murray J.W."/>
            <person name="Friesen M."/>
            <person name="Prell J."/>
        </authorList>
    </citation>
    <scope>NUCLEOTIDE SEQUENCE [LARGE SCALE GENOMIC DNA]</scope>
    <source>
        <strain evidence="3">UBT1</strain>
    </source>
</reference>
<comment type="caution">
    <text evidence="1">The sequence shown here is derived from an EMBL/GenBank/DDBJ whole genome shotgun (WGS) entry which is preliminary data.</text>
</comment>
<reference evidence="1 4" key="1">
    <citation type="submission" date="2015-02" db="EMBL/GenBank/DDBJ databases">
        <title>Physiological reanalysis, assessment of diazotrophy, and genome sequences of multiple isolates of Streptomyces thermoautotrophicus.</title>
        <authorList>
            <person name="MacKellar D.C."/>
            <person name="Lieber L."/>
            <person name="Norman J."/>
            <person name="Bolger A."/>
            <person name="Tobin C."/>
            <person name="Murray J.W."/>
            <person name="Prell J."/>
        </authorList>
    </citation>
    <scope>NUCLEOTIDE SEQUENCE [LARGE SCALE GENOMIC DNA]</scope>
    <source>
        <strain evidence="1 4">UBT1</strain>
    </source>
</reference>
<dbReference type="EMBL" id="JYIK01000531">
    <property type="protein sequence ID" value="KWX10329.1"/>
    <property type="molecule type" value="Genomic_DNA"/>
</dbReference>
<proteinExistence type="predicted"/>
<dbReference type="Proteomes" id="UP000070598">
    <property type="component" value="Unassembled WGS sequence"/>
</dbReference>
<name>A0A132MQG3_9ACTN</name>
<organism evidence="1 4">
    <name type="scientific">Carbonactinospora thermoautotrophica</name>
    <dbReference type="NCBI Taxonomy" id="1469144"/>
    <lineage>
        <taxon>Bacteria</taxon>
        <taxon>Bacillati</taxon>
        <taxon>Actinomycetota</taxon>
        <taxon>Actinomycetes</taxon>
        <taxon>Kitasatosporales</taxon>
        <taxon>Carbonactinosporaceae</taxon>
        <taxon>Carbonactinospora</taxon>
    </lineage>
</organism>
<dbReference type="RefSeq" id="WP_067070630.1">
    <property type="nucleotide sequence ID" value="NZ_JYIJ01000018.1"/>
</dbReference>
<evidence type="ECO:0000313" key="1">
    <source>
        <dbReference type="EMBL" id="KWX00073.1"/>
    </source>
</evidence>
<evidence type="ECO:0000313" key="3">
    <source>
        <dbReference type="Proteomes" id="UP000070598"/>
    </source>
</evidence>
<evidence type="ECO:0008006" key="5">
    <source>
        <dbReference type="Google" id="ProtNLM"/>
    </source>
</evidence>
<dbReference type="Proteomes" id="UP000070659">
    <property type="component" value="Unassembled WGS sequence"/>
</dbReference>
<gene>
    <name evidence="1" type="ORF">TH66_14105</name>
    <name evidence="2" type="ORF">TR74_04275</name>
</gene>
<dbReference type="EMBL" id="JYIJ01000018">
    <property type="protein sequence ID" value="KWX00073.1"/>
    <property type="molecule type" value="Genomic_DNA"/>
</dbReference>
<dbReference type="PATRIC" id="fig|1469144.8.peg.1808"/>
<evidence type="ECO:0000313" key="2">
    <source>
        <dbReference type="EMBL" id="KWX10329.1"/>
    </source>
</evidence>
<sequence length="116" mass="12460">MRYIPVDTSAMTFVAMGGAKPKIKDPRTGEVRVTEDGRTLYTVVLMAIRDDEGEQVKVTVAASEPPVFRAGMPVRVEGLEAFGWETKDPRTGELRHGIAFRAASVTPLAASVKGAA</sequence>
<dbReference type="AlphaFoldDB" id="A0A132MQG3"/>
<protein>
    <recommendedName>
        <fullName evidence="5">Regulatory protein</fullName>
    </recommendedName>
</protein>
<evidence type="ECO:0000313" key="4">
    <source>
        <dbReference type="Proteomes" id="UP000070659"/>
    </source>
</evidence>
<accession>A0A132MQG3</accession>